<dbReference type="OrthoDB" id="5639866at2"/>
<reference evidence="2 3" key="1">
    <citation type="submission" date="2015-11" db="EMBL/GenBank/DDBJ databases">
        <title>Genomic analysis of 38 Legionella species identifies large and diverse effector repertoires.</title>
        <authorList>
            <person name="Burstein D."/>
            <person name="Amaro F."/>
            <person name="Zusman T."/>
            <person name="Lifshitz Z."/>
            <person name="Cohen O."/>
            <person name="Gilbert J.A."/>
            <person name="Pupko T."/>
            <person name="Shuman H.A."/>
            <person name="Segal G."/>
        </authorList>
    </citation>
    <scope>NUCLEOTIDE SEQUENCE [LARGE SCALE GENOMIC DNA]</scope>
    <source>
        <strain evidence="2 3">Mt.St.Helens-4</strain>
    </source>
</reference>
<feature type="signal peptide" evidence="1">
    <location>
        <begin position="1"/>
        <end position="19"/>
    </location>
</feature>
<dbReference type="RefSeq" id="WP_027270728.1">
    <property type="nucleotide sequence ID" value="NZ_CAAAJE010000010.1"/>
</dbReference>
<dbReference type="AlphaFoldDB" id="A0A0W0YMK9"/>
<organism evidence="2 3">
    <name type="scientific">Legionella sainthelensi</name>
    <dbReference type="NCBI Taxonomy" id="28087"/>
    <lineage>
        <taxon>Bacteria</taxon>
        <taxon>Pseudomonadati</taxon>
        <taxon>Pseudomonadota</taxon>
        <taxon>Gammaproteobacteria</taxon>
        <taxon>Legionellales</taxon>
        <taxon>Legionellaceae</taxon>
        <taxon>Legionella</taxon>
    </lineage>
</organism>
<evidence type="ECO:0000313" key="2">
    <source>
        <dbReference type="EMBL" id="KTD58071.1"/>
    </source>
</evidence>
<gene>
    <name evidence="2" type="ORF">Lsai_1593</name>
</gene>
<evidence type="ECO:0000256" key="1">
    <source>
        <dbReference type="SAM" id="SignalP"/>
    </source>
</evidence>
<protein>
    <recommendedName>
        <fullName evidence="4">DUF3757 domain-containing protein</fullName>
    </recommendedName>
</protein>
<accession>A0A0W0YMK9</accession>
<keyword evidence="1" id="KW-0732">Signal</keyword>
<dbReference type="PATRIC" id="fig|28087.4.peg.1707"/>
<evidence type="ECO:0000313" key="3">
    <source>
        <dbReference type="Proteomes" id="UP000054621"/>
    </source>
</evidence>
<dbReference type="Proteomes" id="UP000054621">
    <property type="component" value="Unassembled WGS sequence"/>
</dbReference>
<sequence length="125" mass="14143">MKKGITFCFLYSITMLAYAQTCPTVNELLVKAGENYYVVPPSGWKLVVNDKSPSQKNLVFKVAAWGDHKHPSDNVRCHYYQGVSEDHVQIETLAFIEESRVPWGGVDHYQLCVSRSDNVNECPFG</sequence>
<dbReference type="EMBL" id="LNYV01000015">
    <property type="protein sequence ID" value="KTD58071.1"/>
    <property type="molecule type" value="Genomic_DNA"/>
</dbReference>
<name>A0A0W0YMK9_9GAMM</name>
<feature type="chain" id="PRO_5006917771" description="DUF3757 domain-containing protein" evidence="1">
    <location>
        <begin position="20"/>
        <end position="125"/>
    </location>
</feature>
<proteinExistence type="predicted"/>
<comment type="caution">
    <text evidence="2">The sequence shown here is derived from an EMBL/GenBank/DDBJ whole genome shotgun (WGS) entry which is preliminary data.</text>
</comment>
<evidence type="ECO:0008006" key="4">
    <source>
        <dbReference type="Google" id="ProtNLM"/>
    </source>
</evidence>